<dbReference type="Gene3D" id="3.30.300.30">
    <property type="match status" value="1"/>
</dbReference>
<name>A0ABQ3TRY2_STRHY</name>
<dbReference type="NCBIfam" id="TIGR01733">
    <property type="entry name" value="AA-adenyl-dom"/>
    <property type="match status" value="1"/>
</dbReference>
<sequence>MKDEGRPKNILEHIVGRVALAPQAVAACDPAPITYRELARESDRLAAVLAERAGRPSPVVGVHADRGNRLLIALVAILKAGGTYLPLNPDLPAPRLSAMVEDAAPDLVLTDRAHRFADLTTLPLDTAPAQRDTAAARSTPGTRAADGFRSLLYTSGSTGRAKGVLSGQEGLRNRLVWMGDALGIGPEDRILQKTPISFDVSLWELLWPLMNGASVVFARPGGHLDGRYLHGLIRDRRITVLHFVPAMLGAFLQANPGHGADPALDSVRLLVTSGEALTGELAAEALDRFGAARLANLYGPTEASIDATWHLVGPRDLRGPVPIGRPIAGMAAHVVDADGRPVGPGHAGELWLSGAGLAEGYVNLPEATAAAFLEHPPLIPADRVYRTGDLVRQREDGVLEFLGRRDRQVKFRGVRVELSEIDSHLSRYPGVNSAHTLVRRFDGGSRLVAFVEPAPVVLAAAGDPDTPFFRLPAFAAELRGHLAQLLPASVVPGHFVFVRAWPTGTHGKLDESRLHAHLDDRAGAARPAPDGTGREAIAGQVLGIFRKVLETEDIEAGDNFFEAGGGGSLQAVRAAQDIEEYVQRIFGLDISADASIFIHPTALELADEIERGIAARLAS</sequence>
<keyword evidence="3" id="KW-1185">Reference proteome</keyword>
<dbReference type="InterPro" id="IPR010071">
    <property type="entry name" value="AA_adenyl_dom"/>
</dbReference>
<dbReference type="EMBL" id="BNEK01000002">
    <property type="protein sequence ID" value="GHJ26094.1"/>
    <property type="molecule type" value="Genomic_DNA"/>
</dbReference>
<feature type="domain" description="Carrier" evidence="1">
    <location>
        <begin position="532"/>
        <end position="613"/>
    </location>
</feature>
<proteinExistence type="predicted"/>
<accession>A0ABQ3TRY2</accession>
<dbReference type="InterPro" id="IPR009081">
    <property type="entry name" value="PP-bd_ACP"/>
</dbReference>
<dbReference type="Gene3D" id="1.10.1200.10">
    <property type="entry name" value="ACP-like"/>
    <property type="match status" value="1"/>
</dbReference>
<evidence type="ECO:0000313" key="2">
    <source>
        <dbReference type="EMBL" id="GHJ26094.1"/>
    </source>
</evidence>
<reference evidence="2" key="1">
    <citation type="submission" date="2024-05" db="EMBL/GenBank/DDBJ databases">
        <title>Whole genome shotgun sequence of Streptomyces hygroscopicus NBRC 113678.</title>
        <authorList>
            <person name="Komaki H."/>
            <person name="Tamura T."/>
        </authorList>
    </citation>
    <scope>NUCLEOTIDE SEQUENCE</scope>
    <source>
        <strain evidence="2">N11-34</strain>
    </source>
</reference>
<dbReference type="InterPro" id="IPR045851">
    <property type="entry name" value="AMP-bd_C_sf"/>
</dbReference>
<dbReference type="RefSeq" id="WP_062009777.1">
    <property type="nucleotide sequence ID" value="NZ_BNEK01000002.1"/>
</dbReference>
<dbReference type="Pfam" id="PF00501">
    <property type="entry name" value="AMP-binding"/>
    <property type="match status" value="1"/>
</dbReference>
<dbReference type="InterPro" id="IPR000873">
    <property type="entry name" value="AMP-dep_synth/lig_dom"/>
</dbReference>
<dbReference type="SUPFAM" id="SSF56801">
    <property type="entry name" value="Acetyl-CoA synthetase-like"/>
    <property type="match status" value="1"/>
</dbReference>
<dbReference type="PROSITE" id="PS51257">
    <property type="entry name" value="PROKAR_LIPOPROTEIN"/>
    <property type="match status" value="1"/>
</dbReference>
<dbReference type="Gene3D" id="3.40.50.980">
    <property type="match status" value="2"/>
</dbReference>
<dbReference type="PANTHER" id="PTHR45527">
    <property type="entry name" value="NONRIBOSOMAL PEPTIDE SYNTHETASE"/>
    <property type="match status" value="1"/>
</dbReference>
<dbReference type="CDD" id="cd05930">
    <property type="entry name" value="A_NRPS"/>
    <property type="match status" value="1"/>
</dbReference>
<evidence type="ECO:0000259" key="1">
    <source>
        <dbReference type="PROSITE" id="PS50075"/>
    </source>
</evidence>
<dbReference type="PROSITE" id="PS00455">
    <property type="entry name" value="AMP_BINDING"/>
    <property type="match status" value="1"/>
</dbReference>
<comment type="caution">
    <text evidence="2">The sequence shown here is derived from an EMBL/GenBank/DDBJ whole genome shotgun (WGS) entry which is preliminary data.</text>
</comment>
<dbReference type="InterPro" id="IPR020845">
    <property type="entry name" value="AMP-binding_CS"/>
</dbReference>
<gene>
    <name evidence="2" type="ORF">TPA0910_05270</name>
</gene>
<dbReference type="InterPro" id="IPR036736">
    <property type="entry name" value="ACP-like_sf"/>
</dbReference>
<dbReference type="Proteomes" id="UP001054854">
    <property type="component" value="Unassembled WGS sequence"/>
</dbReference>
<dbReference type="Gene3D" id="2.30.38.10">
    <property type="entry name" value="Luciferase, Domain 3"/>
    <property type="match status" value="1"/>
</dbReference>
<organism evidence="2 3">
    <name type="scientific">Streptomyces hygroscopicus</name>
    <dbReference type="NCBI Taxonomy" id="1912"/>
    <lineage>
        <taxon>Bacteria</taxon>
        <taxon>Bacillati</taxon>
        <taxon>Actinomycetota</taxon>
        <taxon>Actinomycetes</taxon>
        <taxon>Kitasatosporales</taxon>
        <taxon>Streptomycetaceae</taxon>
        <taxon>Streptomyces</taxon>
        <taxon>Streptomyces violaceusniger group</taxon>
    </lineage>
</organism>
<protein>
    <recommendedName>
        <fullName evidence="1">Carrier domain-containing protein</fullName>
    </recommendedName>
</protein>
<dbReference type="PROSITE" id="PS50075">
    <property type="entry name" value="CARRIER"/>
    <property type="match status" value="1"/>
</dbReference>
<dbReference type="PANTHER" id="PTHR45527:SF1">
    <property type="entry name" value="FATTY ACID SYNTHASE"/>
    <property type="match status" value="1"/>
</dbReference>
<evidence type="ECO:0000313" key="3">
    <source>
        <dbReference type="Proteomes" id="UP001054854"/>
    </source>
</evidence>
<dbReference type="SUPFAM" id="SSF47336">
    <property type="entry name" value="ACP-like"/>
    <property type="match status" value="1"/>
</dbReference>